<sequence length="65" mass="7632">MSQYSYPLVLVSKTSRSFINEGSRKPILRIQRIWDNIVSNYHVLVHISLSRDGIIDDFDLLWLVL</sequence>
<dbReference type="RefSeq" id="XP_024575895.1">
    <property type="nucleotide sequence ID" value="XM_024725083.1"/>
</dbReference>
<protein>
    <submittedName>
        <fullName evidence="1">Uncharacterized protein</fullName>
    </submittedName>
</protein>
<reference evidence="2" key="1">
    <citation type="submission" date="2014-09" db="EMBL/GenBank/DDBJ databases">
        <authorList>
            <person name="Sharma Rahul"/>
            <person name="Thines Marco"/>
        </authorList>
    </citation>
    <scope>NUCLEOTIDE SEQUENCE [LARGE SCALE GENOMIC DNA]</scope>
</reference>
<dbReference type="AlphaFoldDB" id="A0A0P1AFK8"/>
<dbReference type="Proteomes" id="UP000054928">
    <property type="component" value="Unassembled WGS sequence"/>
</dbReference>
<keyword evidence="2" id="KW-1185">Reference proteome</keyword>
<organism evidence="1 2">
    <name type="scientific">Plasmopara halstedii</name>
    <name type="common">Downy mildew of sunflower</name>
    <dbReference type="NCBI Taxonomy" id="4781"/>
    <lineage>
        <taxon>Eukaryota</taxon>
        <taxon>Sar</taxon>
        <taxon>Stramenopiles</taxon>
        <taxon>Oomycota</taxon>
        <taxon>Peronosporomycetes</taxon>
        <taxon>Peronosporales</taxon>
        <taxon>Peronosporaceae</taxon>
        <taxon>Plasmopara</taxon>
    </lineage>
</organism>
<evidence type="ECO:0000313" key="2">
    <source>
        <dbReference type="Proteomes" id="UP000054928"/>
    </source>
</evidence>
<dbReference type="GeneID" id="36404823"/>
<evidence type="ECO:0000313" key="1">
    <source>
        <dbReference type="EMBL" id="CEG39526.1"/>
    </source>
</evidence>
<dbReference type="EMBL" id="CCYD01000428">
    <property type="protein sequence ID" value="CEG39526.1"/>
    <property type="molecule type" value="Genomic_DNA"/>
</dbReference>
<proteinExistence type="predicted"/>
<accession>A0A0P1AFK8</accession>
<name>A0A0P1AFK8_PLAHL</name>